<dbReference type="PRINTS" id="PR00722">
    <property type="entry name" value="CHYMOTRYPSIN"/>
</dbReference>
<dbReference type="SUPFAM" id="SSF50494">
    <property type="entry name" value="Trypsin-like serine proteases"/>
    <property type="match status" value="1"/>
</dbReference>
<evidence type="ECO:0000256" key="4">
    <source>
        <dbReference type="ARBA" id="ARBA00022825"/>
    </source>
</evidence>
<dbReference type="SUPFAM" id="SSF57424">
    <property type="entry name" value="LDL receptor-like module"/>
    <property type="match status" value="2"/>
</dbReference>
<dbReference type="PROSITE" id="PS50038">
    <property type="entry name" value="FZ"/>
    <property type="match status" value="1"/>
</dbReference>
<dbReference type="SMART" id="SM00020">
    <property type="entry name" value="Tryp_SPc"/>
    <property type="match status" value="1"/>
</dbReference>
<evidence type="ECO:0000313" key="16">
    <source>
        <dbReference type="EMBL" id="KAF7268539.1"/>
    </source>
</evidence>
<dbReference type="Pfam" id="PF15494">
    <property type="entry name" value="SRCR_2"/>
    <property type="match status" value="1"/>
</dbReference>
<feature type="domain" description="Peptidase S1" evidence="14">
    <location>
        <begin position="726"/>
        <end position="968"/>
    </location>
</feature>
<evidence type="ECO:0000259" key="15">
    <source>
        <dbReference type="PROSITE" id="PS50287"/>
    </source>
</evidence>
<dbReference type="Pfam" id="PF00057">
    <property type="entry name" value="Ldl_recept_a"/>
    <property type="match status" value="2"/>
</dbReference>
<dbReference type="PROSITE" id="PS50068">
    <property type="entry name" value="LDLRA_2"/>
    <property type="match status" value="2"/>
</dbReference>
<dbReference type="Gene3D" id="1.10.2000.10">
    <property type="entry name" value="Frizzled cysteine-rich domain"/>
    <property type="match status" value="1"/>
</dbReference>
<dbReference type="InterPro" id="IPR001314">
    <property type="entry name" value="Peptidase_S1A"/>
</dbReference>
<keyword evidence="3 10" id="KW-0378">Hydrolase</keyword>
<dbReference type="PANTHER" id="PTHR24252:SF11">
    <property type="entry name" value="ATRIAL NATRIURETIC PEPTIDE-CONVERTING ENZYME ISOFORM X1"/>
    <property type="match status" value="1"/>
</dbReference>
<dbReference type="Gene3D" id="3.10.250.10">
    <property type="entry name" value="SRCR-like domain"/>
    <property type="match status" value="1"/>
</dbReference>
<evidence type="ECO:0000313" key="17">
    <source>
        <dbReference type="Proteomes" id="UP000625711"/>
    </source>
</evidence>
<keyword evidence="5 8" id="KW-1015">Disulfide bond</keyword>
<dbReference type="FunFam" id="1.10.2000.10:FF:000019">
    <property type="entry name" value="Corin, isoform B"/>
    <property type="match status" value="1"/>
</dbReference>
<dbReference type="Pfam" id="PF01392">
    <property type="entry name" value="Fz"/>
    <property type="match status" value="1"/>
</dbReference>
<dbReference type="Gene3D" id="2.40.10.10">
    <property type="entry name" value="Trypsin-like serine proteases"/>
    <property type="match status" value="1"/>
</dbReference>
<dbReference type="PANTHER" id="PTHR24252">
    <property type="entry name" value="ACROSIN-RELATED"/>
    <property type="match status" value="1"/>
</dbReference>
<feature type="compositionally biased region" description="Basic and acidic residues" evidence="11">
    <location>
        <begin position="163"/>
        <end position="173"/>
    </location>
</feature>
<dbReference type="EMBL" id="JAACXV010014320">
    <property type="protein sequence ID" value="KAF7268539.1"/>
    <property type="molecule type" value="Genomic_DNA"/>
</dbReference>
<comment type="subcellular location">
    <subcellularLocation>
        <location evidence="1">Cell membrane</location>
        <topology evidence="1">Single-pass membrane protein</topology>
    </subcellularLocation>
</comment>
<keyword evidence="12" id="KW-1133">Transmembrane helix</keyword>
<dbReference type="InterPro" id="IPR009003">
    <property type="entry name" value="Peptidase_S1_PA"/>
</dbReference>
<feature type="transmembrane region" description="Helical" evidence="12">
    <location>
        <begin position="344"/>
        <end position="365"/>
    </location>
</feature>
<evidence type="ECO:0000256" key="3">
    <source>
        <dbReference type="ARBA" id="ARBA00022801"/>
    </source>
</evidence>
<evidence type="ECO:0000256" key="1">
    <source>
        <dbReference type="ARBA" id="ARBA00004162"/>
    </source>
</evidence>
<dbReference type="PROSITE" id="PS00134">
    <property type="entry name" value="TRYPSIN_HIS"/>
    <property type="match status" value="1"/>
</dbReference>
<feature type="compositionally biased region" description="Polar residues" evidence="11">
    <location>
        <begin position="174"/>
        <end position="199"/>
    </location>
</feature>
<keyword evidence="4 10" id="KW-0720">Serine protease</keyword>
<protein>
    <recommendedName>
        <fullName evidence="18">Atrial natriuretic peptide-converting enzyme</fullName>
    </recommendedName>
</protein>
<name>A0A834HV32_RHYFE</name>
<dbReference type="GO" id="GO:0006508">
    <property type="term" value="P:proteolysis"/>
    <property type="evidence" value="ECO:0007669"/>
    <property type="project" value="UniProtKB-KW"/>
</dbReference>
<keyword evidence="17" id="KW-1185">Reference proteome</keyword>
<dbReference type="CDD" id="cd00190">
    <property type="entry name" value="Tryp_SPc"/>
    <property type="match status" value="1"/>
</dbReference>
<evidence type="ECO:0000256" key="7">
    <source>
        <dbReference type="PROSITE-ProRule" id="PRU00090"/>
    </source>
</evidence>
<organism evidence="16 17">
    <name type="scientific">Rhynchophorus ferrugineus</name>
    <name type="common">Red palm weevil</name>
    <name type="synonym">Curculio ferrugineus</name>
    <dbReference type="NCBI Taxonomy" id="354439"/>
    <lineage>
        <taxon>Eukaryota</taxon>
        <taxon>Metazoa</taxon>
        <taxon>Ecdysozoa</taxon>
        <taxon>Arthropoda</taxon>
        <taxon>Hexapoda</taxon>
        <taxon>Insecta</taxon>
        <taxon>Pterygota</taxon>
        <taxon>Neoptera</taxon>
        <taxon>Endopterygota</taxon>
        <taxon>Coleoptera</taxon>
        <taxon>Polyphaga</taxon>
        <taxon>Cucujiformia</taxon>
        <taxon>Curculionidae</taxon>
        <taxon>Dryophthorinae</taxon>
        <taxon>Rhynchophorus</taxon>
    </lineage>
</organism>
<feature type="domain" description="SRCR" evidence="15">
    <location>
        <begin position="602"/>
        <end position="647"/>
    </location>
</feature>
<dbReference type="SUPFAM" id="SSF56487">
    <property type="entry name" value="SRCR-like"/>
    <property type="match status" value="1"/>
</dbReference>
<dbReference type="CDD" id="cd07066">
    <property type="entry name" value="CRD_FZ"/>
    <property type="match status" value="1"/>
</dbReference>
<gene>
    <name evidence="16" type="ORF">GWI33_018411</name>
</gene>
<evidence type="ECO:0000256" key="12">
    <source>
        <dbReference type="SAM" id="Phobius"/>
    </source>
</evidence>
<feature type="domain" description="FZ" evidence="13">
    <location>
        <begin position="395"/>
        <end position="516"/>
    </location>
</feature>
<dbReference type="InterPro" id="IPR002172">
    <property type="entry name" value="LDrepeatLR_classA_rpt"/>
</dbReference>
<feature type="compositionally biased region" description="Polar residues" evidence="11">
    <location>
        <begin position="212"/>
        <end position="229"/>
    </location>
</feature>
<dbReference type="SUPFAM" id="SSF63501">
    <property type="entry name" value="Frizzled cysteine-rich domain"/>
    <property type="match status" value="1"/>
</dbReference>
<keyword evidence="12" id="KW-0472">Membrane</keyword>
<accession>A0A834HV32</accession>
<feature type="disulfide bond" evidence="8">
    <location>
        <begin position="549"/>
        <end position="564"/>
    </location>
</feature>
<feature type="disulfide bond" evidence="8">
    <location>
        <begin position="537"/>
        <end position="555"/>
    </location>
</feature>
<feature type="compositionally biased region" description="Pro residues" evidence="11">
    <location>
        <begin position="83"/>
        <end position="105"/>
    </location>
</feature>
<dbReference type="Pfam" id="PF00089">
    <property type="entry name" value="Trypsin"/>
    <property type="match status" value="1"/>
</dbReference>
<dbReference type="SMART" id="SM00063">
    <property type="entry name" value="FRI"/>
    <property type="match status" value="1"/>
</dbReference>
<evidence type="ECO:0000256" key="2">
    <source>
        <dbReference type="ARBA" id="ARBA00022670"/>
    </source>
</evidence>
<dbReference type="InterPro" id="IPR018114">
    <property type="entry name" value="TRYPSIN_HIS"/>
</dbReference>
<dbReference type="InterPro" id="IPR043504">
    <property type="entry name" value="Peptidase_S1_PA_chymotrypsin"/>
</dbReference>
<dbReference type="GO" id="GO:0005886">
    <property type="term" value="C:plasma membrane"/>
    <property type="evidence" value="ECO:0007669"/>
    <property type="project" value="UniProtKB-SubCell"/>
</dbReference>
<dbReference type="PROSITE" id="PS50240">
    <property type="entry name" value="TRYPSIN_DOM"/>
    <property type="match status" value="1"/>
</dbReference>
<evidence type="ECO:0000256" key="11">
    <source>
        <dbReference type="SAM" id="MobiDB-lite"/>
    </source>
</evidence>
<feature type="disulfide bond" evidence="8">
    <location>
        <begin position="574"/>
        <end position="592"/>
    </location>
</feature>
<evidence type="ECO:0000256" key="9">
    <source>
        <dbReference type="PROSITE-ProRule" id="PRU00196"/>
    </source>
</evidence>
<feature type="region of interest" description="Disordered" evidence="11">
    <location>
        <begin position="81"/>
        <end position="266"/>
    </location>
</feature>
<feature type="disulfide bond" evidence="7">
    <location>
        <begin position="477"/>
        <end position="501"/>
    </location>
</feature>
<evidence type="ECO:0008006" key="18">
    <source>
        <dbReference type="Google" id="ProtNLM"/>
    </source>
</evidence>
<comment type="caution">
    <text evidence="9">Lacks conserved residue(s) required for the propagation of feature annotation.</text>
</comment>
<dbReference type="InterPro" id="IPR020067">
    <property type="entry name" value="Frizzled_dom"/>
</dbReference>
<dbReference type="PROSITE" id="PS00135">
    <property type="entry name" value="TRYPSIN_SER"/>
    <property type="match status" value="1"/>
</dbReference>
<evidence type="ECO:0000259" key="13">
    <source>
        <dbReference type="PROSITE" id="PS50038"/>
    </source>
</evidence>
<sequence>MVDRHRNSFSQIEGGNNYHRWDSHIMTNETTLLDILNRDNDISSTSLKLAPVNSSHIYARRHSAHACTANEDKRLVNINIKTQPPPIPVRPPPVPKRTIPPPSTQPPSLTASLKHSPPLNPNAHTKRKSAQPPPLPPTPKTRAPPFNQLLPSQKPNLPTTKEQSGEHCRRSDINRNNQVQPKANQTTFSFDNIKSQQIENAKRCSNHKSQETNKPSTPNRICKPNQQGKMSMRQDSGISSDSFSQNSSPSYTTKSMETPLIPPKTSLHKLQNGSIVTKIKDIKDGEGCLEELNGITKSVSTPAGLQTVVRFHNGSNMSVHHKILRDARRPSESYKTRFFFKFRFIQLVVNAIALFAIGAGMTVYFKAYPSNIVTIVNKTINVTTPIIIEKKSDNPAPGVCLPVIVRFCKQNQLPYNYTVYPNYVGHFGQRDAQIDLEIYDAVVDVRCYELAALFLCTIFVPKCGPDGLLVRPCRNMCLETKRRCGFFLDVFGLTLPKYLECNLFPESADPNICIGHSEVKEAKVRESKPICPTGFQCDSKRCIPKDWECDGHVDCKDQSDELGCKKCGPGLIHCGSDKCINQEHMCDGKVDCPWGQDERNCLRLSERNGDEGRGRLEVFRPDQEKWVAACITQWDEHLSKYICFLLGYANTNYSRVVKNAEKKSSEIVSESRYPAREQQPNKRFNLIREFASCNGSNYPTVDLICTDYICGKARKSYAERKRTPRIVGGVRSKPGDWPFLAALLGGPEEVFYCAGVLIADQWVLTASHCVGNHSDVSGWTIQLGITRRHAHSFYGQKMKVKRVVPHPMYNLGVAHDNDVALFQLSSRVTFHEHLLPVCLPKANKELAPGTLCTVIGWGKKEDTGMSEYEPEINEVEVPVLNRDLCNSWLEHRDLNVTDGMICAGYKEGGKDACQGDSGGPLLCKESDDPDRWFVGGIVSWGIKCAHPHLPGVYAYVPKYIDWIHTQLRQYSD</sequence>
<dbReference type="CDD" id="cd00112">
    <property type="entry name" value="LDLa"/>
    <property type="match status" value="2"/>
</dbReference>
<dbReference type="OrthoDB" id="5979691at2759"/>
<dbReference type="InterPro" id="IPR036055">
    <property type="entry name" value="LDL_receptor-like_sf"/>
</dbReference>
<evidence type="ECO:0000259" key="14">
    <source>
        <dbReference type="PROSITE" id="PS50240"/>
    </source>
</evidence>
<evidence type="ECO:0000256" key="8">
    <source>
        <dbReference type="PROSITE-ProRule" id="PRU00124"/>
    </source>
</evidence>
<dbReference type="InterPro" id="IPR001190">
    <property type="entry name" value="SRCR"/>
</dbReference>
<feature type="disulfide bond" evidence="8">
    <location>
        <begin position="567"/>
        <end position="579"/>
    </location>
</feature>
<dbReference type="Proteomes" id="UP000625711">
    <property type="component" value="Unassembled WGS sequence"/>
</dbReference>
<dbReference type="InterPro" id="IPR036790">
    <property type="entry name" value="Frizzled_dom_sf"/>
</dbReference>
<feature type="compositionally biased region" description="Low complexity" evidence="11">
    <location>
        <begin position="236"/>
        <end position="250"/>
    </location>
</feature>
<dbReference type="InterPro" id="IPR033116">
    <property type="entry name" value="TRYPSIN_SER"/>
</dbReference>
<dbReference type="PROSITE" id="PS50287">
    <property type="entry name" value="SRCR_2"/>
    <property type="match status" value="1"/>
</dbReference>
<dbReference type="FunFam" id="2.40.10.10:FF:000003">
    <property type="entry name" value="Transmembrane serine protease 3"/>
    <property type="match status" value="1"/>
</dbReference>
<keyword evidence="6" id="KW-0325">Glycoprotein</keyword>
<evidence type="ECO:0000256" key="5">
    <source>
        <dbReference type="ARBA" id="ARBA00023157"/>
    </source>
</evidence>
<feature type="compositionally biased region" description="Polar residues" evidence="11">
    <location>
        <begin position="149"/>
        <end position="162"/>
    </location>
</feature>
<feature type="disulfide bond" evidence="8">
    <location>
        <begin position="586"/>
        <end position="601"/>
    </location>
</feature>
<evidence type="ECO:0000256" key="6">
    <source>
        <dbReference type="ARBA" id="ARBA00023180"/>
    </source>
</evidence>
<keyword evidence="2 10" id="KW-0645">Protease</keyword>
<reference evidence="16" key="1">
    <citation type="submission" date="2020-08" db="EMBL/GenBank/DDBJ databases">
        <title>Genome sequencing and assembly of the red palm weevil Rhynchophorus ferrugineus.</title>
        <authorList>
            <person name="Dias G.B."/>
            <person name="Bergman C.M."/>
            <person name="Manee M."/>
        </authorList>
    </citation>
    <scope>NUCLEOTIDE SEQUENCE</scope>
    <source>
        <strain evidence="16">AA-2017</strain>
        <tissue evidence="16">Whole larva</tissue>
    </source>
</reference>
<comment type="caution">
    <text evidence="16">The sequence shown here is derived from an EMBL/GenBank/DDBJ whole genome shotgun (WGS) entry which is preliminary data.</text>
</comment>
<dbReference type="InterPro" id="IPR001254">
    <property type="entry name" value="Trypsin_dom"/>
</dbReference>
<dbReference type="AlphaFoldDB" id="A0A834HV32"/>
<evidence type="ECO:0000256" key="10">
    <source>
        <dbReference type="RuleBase" id="RU363034"/>
    </source>
</evidence>
<dbReference type="SMART" id="SM00192">
    <property type="entry name" value="LDLa"/>
    <property type="match status" value="2"/>
</dbReference>
<dbReference type="InterPro" id="IPR036772">
    <property type="entry name" value="SRCR-like_dom_sf"/>
</dbReference>
<proteinExistence type="predicted"/>
<dbReference type="Gene3D" id="4.10.400.10">
    <property type="entry name" value="Low-density Lipoprotein Receptor"/>
    <property type="match status" value="2"/>
</dbReference>
<dbReference type="GO" id="GO:0004252">
    <property type="term" value="F:serine-type endopeptidase activity"/>
    <property type="evidence" value="ECO:0007669"/>
    <property type="project" value="InterPro"/>
</dbReference>
<keyword evidence="12" id="KW-0812">Transmembrane</keyword>